<dbReference type="Proteomes" id="UP000694392">
    <property type="component" value="Unplaced"/>
</dbReference>
<dbReference type="GO" id="GO:0005615">
    <property type="term" value="C:extracellular space"/>
    <property type="evidence" value="ECO:0007669"/>
    <property type="project" value="TreeGrafter"/>
</dbReference>
<dbReference type="GeneTree" id="ENSGT00940000163282"/>
<dbReference type="InterPro" id="IPR036056">
    <property type="entry name" value="Fibrinogen-like_C"/>
</dbReference>
<evidence type="ECO:0000256" key="7">
    <source>
        <dbReference type="ARBA" id="ARBA00022729"/>
    </source>
</evidence>
<keyword evidence="6" id="KW-0479">Metal-binding</keyword>
<keyword evidence="8" id="KW-0430">Lectin</keyword>
<comment type="similarity">
    <text evidence="3">Belongs to the ficolin lectin family. Veficolin subfamily.</text>
</comment>
<keyword evidence="14" id="KW-0325">Glycoprotein</keyword>
<dbReference type="PANTHER" id="PTHR19143:SF433">
    <property type="entry name" value="FICOLIN-2"/>
    <property type="match status" value="1"/>
</dbReference>
<dbReference type="SUPFAM" id="SSF56496">
    <property type="entry name" value="Fibrinogen C-terminal domain-like"/>
    <property type="match status" value="1"/>
</dbReference>
<dbReference type="NCBIfam" id="NF040941">
    <property type="entry name" value="GGGWT_bact"/>
    <property type="match status" value="1"/>
</dbReference>
<evidence type="ECO:0000256" key="15">
    <source>
        <dbReference type="ARBA" id="ARBA00023220"/>
    </source>
</evidence>
<dbReference type="GO" id="GO:0003823">
    <property type="term" value="F:antigen binding"/>
    <property type="evidence" value="ECO:0007669"/>
    <property type="project" value="TreeGrafter"/>
</dbReference>
<dbReference type="Gene3D" id="3.90.215.10">
    <property type="entry name" value="Gamma Fibrinogen, chain A, domain 1"/>
    <property type="match status" value="1"/>
</dbReference>
<evidence type="ECO:0000256" key="1">
    <source>
        <dbReference type="ARBA" id="ARBA00003654"/>
    </source>
</evidence>
<keyword evidence="13" id="KW-1015">Disulfide bond</keyword>
<evidence type="ECO:0000256" key="5">
    <source>
        <dbReference type="ARBA" id="ARBA00022588"/>
    </source>
</evidence>
<protein>
    <recommendedName>
        <fullName evidence="17">Fibrinogen C-terminal domain-containing protein</fullName>
    </recommendedName>
</protein>
<keyword evidence="11" id="KW-0391">Immunity</keyword>
<reference evidence="18" key="1">
    <citation type="submission" date="2025-08" db="UniProtKB">
        <authorList>
            <consortium name="Ensembl"/>
        </authorList>
    </citation>
    <scope>IDENTIFICATION</scope>
</reference>
<keyword evidence="15" id="KW-1216">Complement system impairing toxin</keyword>
<dbReference type="OMA" id="KNCAVRY"/>
<name>A0A8D0L747_SPHPU</name>
<evidence type="ECO:0000256" key="13">
    <source>
        <dbReference type="ARBA" id="ARBA00023157"/>
    </source>
</evidence>
<keyword evidence="15" id="KW-0800">Toxin</keyword>
<dbReference type="InterPro" id="IPR050373">
    <property type="entry name" value="Fibrinogen_C-term_domain"/>
</dbReference>
<keyword evidence="7" id="KW-0732">Signal</keyword>
<evidence type="ECO:0000313" key="19">
    <source>
        <dbReference type="Proteomes" id="UP000694392"/>
    </source>
</evidence>
<evidence type="ECO:0000256" key="6">
    <source>
        <dbReference type="ARBA" id="ARBA00022723"/>
    </source>
</evidence>
<evidence type="ECO:0000313" key="18">
    <source>
        <dbReference type="Ensembl" id="ENSSPUP00000012459.1"/>
    </source>
</evidence>
<dbReference type="GO" id="GO:0005581">
    <property type="term" value="C:collagen trimer"/>
    <property type="evidence" value="ECO:0007669"/>
    <property type="project" value="UniProtKB-KW"/>
</dbReference>
<dbReference type="Ensembl" id="ENSSPUT00000013280.1">
    <property type="protein sequence ID" value="ENSSPUP00000012459.1"/>
    <property type="gene ID" value="ENSSPUG00000009562.1"/>
</dbReference>
<keyword evidence="10" id="KW-0106">Calcium</keyword>
<dbReference type="CDD" id="cd00087">
    <property type="entry name" value="FReD"/>
    <property type="match status" value="1"/>
</dbReference>
<dbReference type="GO" id="GO:0005102">
    <property type="term" value="F:signaling receptor binding"/>
    <property type="evidence" value="ECO:0007669"/>
    <property type="project" value="TreeGrafter"/>
</dbReference>
<evidence type="ECO:0000256" key="11">
    <source>
        <dbReference type="ARBA" id="ARBA00022859"/>
    </source>
</evidence>
<evidence type="ECO:0000256" key="10">
    <source>
        <dbReference type="ARBA" id="ARBA00022837"/>
    </source>
</evidence>
<dbReference type="InterPro" id="IPR002181">
    <property type="entry name" value="Fibrinogen_a/b/g_C_dom"/>
</dbReference>
<organism evidence="18 19">
    <name type="scientific">Sphenodon punctatus</name>
    <name type="common">Tuatara</name>
    <name type="synonym">Hatteria punctata</name>
    <dbReference type="NCBI Taxonomy" id="8508"/>
    <lineage>
        <taxon>Eukaryota</taxon>
        <taxon>Metazoa</taxon>
        <taxon>Chordata</taxon>
        <taxon>Craniata</taxon>
        <taxon>Vertebrata</taxon>
        <taxon>Euteleostomi</taxon>
        <taxon>Lepidosauria</taxon>
        <taxon>Sphenodontia</taxon>
        <taxon>Sphenodontidae</taxon>
        <taxon>Sphenodon</taxon>
    </lineage>
</organism>
<dbReference type="GO" id="GO:0001867">
    <property type="term" value="P:complement activation, lectin pathway"/>
    <property type="evidence" value="ECO:0007669"/>
    <property type="project" value="TreeGrafter"/>
</dbReference>
<keyword evidence="12" id="KW-0176">Collagen</keyword>
<evidence type="ECO:0000256" key="12">
    <source>
        <dbReference type="ARBA" id="ARBA00023119"/>
    </source>
</evidence>
<dbReference type="SMART" id="SM00186">
    <property type="entry name" value="FBG"/>
    <property type="match status" value="1"/>
</dbReference>
<keyword evidence="19" id="KW-1185">Reference proteome</keyword>
<dbReference type="InterPro" id="IPR020837">
    <property type="entry name" value="Fibrinogen_CS"/>
</dbReference>
<dbReference type="AlphaFoldDB" id="A0A8D0L747"/>
<dbReference type="GO" id="GO:0030246">
    <property type="term" value="F:carbohydrate binding"/>
    <property type="evidence" value="ECO:0007669"/>
    <property type="project" value="UniProtKB-KW"/>
</dbReference>
<dbReference type="GO" id="GO:0097367">
    <property type="term" value="F:carbohydrate derivative binding"/>
    <property type="evidence" value="ECO:0007669"/>
    <property type="project" value="TreeGrafter"/>
</dbReference>
<evidence type="ECO:0000256" key="14">
    <source>
        <dbReference type="ARBA" id="ARBA00023180"/>
    </source>
</evidence>
<keyword evidence="4" id="KW-0964">Secreted</keyword>
<evidence type="ECO:0000256" key="16">
    <source>
        <dbReference type="ARBA" id="ARBA00023278"/>
    </source>
</evidence>
<dbReference type="PROSITE" id="PS00514">
    <property type="entry name" value="FIBRINOGEN_C_1"/>
    <property type="match status" value="1"/>
</dbReference>
<evidence type="ECO:0000256" key="4">
    <source>
        <dbReference type="ARBA" id="ARBA00022525"/>
    </source>
</evidence>
<keyword evidence="16" id="KW-0379">Hydroxylation</keyword>
<comment type="subcellular location">
    <subcellularLocation>
        <location evidence="2">Secreted</location>
    </subcellularLocation>
</comment>
<reference evidence="18" key="2">
    <citation type="submission" date="2025-09" db="UniProtKB">
        <authorList>
            <consortium name="Ensembl"/>
        </authorList>
    </citation>
    <scope>IDENTIFICATION</scope>
</reference>
<proteinExistence type="inferred from homology"/>
<evidence type="ECO:0000256" key="9">
    <source>
        <dbReference type="ARBA" id="ARBA00022737"/>
    </source>
</evidence>
<dbReference type="GO" id="GO:0046872">
    <property type="term" value="F:metal ion binding"/>
    <property type="evidence" value="ECO:0007669"/>
    <property type="project" value="UniProtKB-KW"/>
</dbReference>
<evidence type="ECO:0000256" key="2">
    <source>
        <dbReference type="ARBA" id="ARBA00004613"/>
    </source>
</evidence>
<keyword evidence="9" id="KW-0677">Repeat</keyword>
<dbReference type="FunFam" id="3.90.215.10:FF:000001">
    <property type="entry name" value="Tenascin isoform 1"/>
    <property type="match status" value="1"/>
</dbReference>
<accession>A0A8D0L747</accession>
<evidence type="ECO:0000256" key="3">
    <source>
        <dbReference type="ARBA" id="ARBA00006932"/>
    </source>
</evidence>
<evidence type="ECO:0000256" key="8">
    <source>
        <dbReference type="ARBA" id="ARBA00022734"/>
    </source>
</evidence>
<comment type="function">
    <text evidence="1">Initiates complement activation and/or interferes in platelet aggregation and/or blood coagulation.</text>
</comment>
<dbReference type="PROSITE" id="PS51406">
    <property type="entry name" value="FIBRINOGEN_C_2"/>
    <property type="match status" value="1"/>
</dbReference>
<dbReference type="PANTHER" id="PTHR19143">
    <property type="entry name" value="FIBRINOGEN/TENASCIN/ANGIOPOEITIN"/>
    <property type="match status" value="1"/>
</dbReference>
<dbReference type="Pfam" id="PF00147">
    <property type="entry name" value="Fibrinogen_C"/>
    <property type="match status" value="1"/>
</dbReference>
<evidence type="ECO:0000259" key="17">
    <source>
        <dbReference type="PROSITE" id="PS51406"/>
    </source>
</evidence>
<dbReference type="InterPro" id="IPR014716">
    <property type="entry name" value="Fibrinogen_a/b/g_C_1"/>
</dbReference>
<feature type="domain" description="Fibrinogen C-terminal" evidence="17">
    <location>
        <begin position="38"/>
        <end position="255"/>
    </location>
</feature>
<sequence>MSVTAIEADWAQWLDWPLCPPVCRRAGGQGSMGGAGPCGHMLRPRDCKELHAQGITISGWYTIYPHHCIPITVLCDMHTDGGGWTVFQRRVDGTVDFFLNWDAYKKGFGNRMTEFWLGNDNIHMLTTLGKTELRIDLTDFVNKHVYAKYKSFRILGESDNYTLDIRDFIGGTADDSLSNQNNMPFSTRDRDNDQYEENCAVTFKGAWWYGSCHNSNLNGFYWPGHHGEFATGINWLTGKGHHYSYKFTEMKLRPV</sequence>
<keyword evidence="5" id="KW-0399">Innate immunity</keyword>